<dbReference type="GO" id="GO:0005634">
    <property type="term" value="C:nucleus"/>
    <property type="evidence" value="ECO:0007669"/>
    <property type="project" value="TreeGrafter"/>
</dbReference>
<evidence type="ECO:0000256" key="3">
    <source>
        <dbReference type="ARBA" id="ARBA00023163"/>
    </source>
</evidence>
<comment type="caution">
    <text evidence="7">The sequence shown here is derived from an EMBL/GenBank/DDBJ whole genome shotgun (WGS) entry which is preliminary data.</text>
</comment>
<dbReference type="STRING" id="46731.A0A3M6UNG2"/>
<evidence type="ECO:0000259" key="6">
    <source>
        <dbReference type="Pfam" id="PF03131"/>
    </source>
</evidence>
<gene>
    <name evidence="7" type="ORF">pdam_00018944</name>
</gene>
<keyword evidence="2" id="KW-0238">DNA-binding</keyword>
<dbReference type="PANTHER" id="PTHR10129:SF50">
    <property type="entry name" value="BZIP DOMAIN-CONTAINING PROTEIN"/>
    <property type="match status" value="1"/>
</dbReference>
<dbReference type="InterPro" id="IPR004826">
    <property type="entry name" value="bZIP_Maf"/>
</dbReference>
<evidence type="ECO:0000313" key="7">
    <source>
        <dbReference type="EMBL" id="RMX55161.1"/>
    </source>
</evidence>
<evidence type="ECO:0000256" key="2">
    <source>
        <dbReference type="ARBA" id="ARBA00023125"/>
    </source>
</evidence>
<dbReference type="AlphaFoldDB" id="A0A3M6UNG2"/>
<keyword evidence="4" id="KW-0175">Coiled coil</keyword>
<dbReference type="EMBL" id="RCHS01001116">
    <property type="protein sequence ID" value="RMX55161.1"/>
    <property type="molecule type" value="Genomic_DNA"/>
</dbReference>
<evidence type="ECO:0000256" key="4">
    <source>
        <dbReference type="SAM" id="Coils"/>
    </source>
</evidence>
<dbReference type="SUPFAM" id="SSF47454">
    <property type="entry name" value="A DNA-binding domain in eukaryotic transcription factors"/>
    <property type="match status" value="1"/>
</dbReference>
<keyword evidence="3" id="KW-0804">Transcription</keyword>
<sequence length="156" mass="18419">MEDLQRTDMQNSDSSFSCGAKGRKMVVSKPTVKKRNEEAGSLRTLSDKELEKMTTKQLNEYTRHIPSQQAQKLKKRRRILKNRRYALKCRLKSIQKRKTTIEENQSLENELSATRRDLKVILKERDYYRSKCVQLYSDVFERFYPSNSTKSGKFSP</sequence>
<dbReference type="InterPro" id="IPR024874">
    <property type="entry name" value="Transcription_factor_Maf_fam"/>
</dbReference>
<reference evidence="7 8" key="1">
    <citation type="journal article" date="2018" name="Sci. Rep.">
        <title>Comparative analysis of the Pocillopora damicornis genome highlights role of immune system in coral evolution.</title>
        <authorList>
            <person name="Cunning R."/>
            <person name="Bay R.A."/>
            <person name="Gillette P."/>
            <person name="Baker A.C."/>
            <person name="Traylor-Knowles N."/>
        </authorList>
    </citation>
    <scope>NUCLEOTIDE SEQUENCE [LARGE SCALE GENOMIC DNA]</scope>
    <source>
        <strain evidence="7">RSMAS</strain>
        <tissue evidence="7">Whole animal</tissue>
    </source>
</reference>
<accession>A0A3M6UNG2</accession>
<keyword evidence="8" id="KW-1185">Reference proteome</keyword>
<feature type="compositionally biased region" description="Polar residues" evidence="5">
    <location>
        <begin position="7"/>
        <end position="17"/>
    </location>
</feature>
<dbReference type="PANTHER" id="PTHR10129">
    <property type="entry name" value="TRANSCRIPTION FACTOR MAF"/>
    <property type="match status" value="1"/>
</dbReference>
<dbReference type="Gene3D" id="1.20.5.170">
    <property type="match status" value="1"/>
</dbReference>
<dbReference type="GO" id="GO:0000978">
    <property type="term" value="F:RNA polymerase II cis-regulatory region sequence-specific DNA binding"/>
    <property type="evidence" value="ECO:0007669"/>
    <property type="project" value="TreeGrafter"/>
</dbReference>
<feature type="coiled-coil region" evidence="4">
    <location>
        <begin position="97"/>
        <end position="124"/>
    </location>
</feature>
<dbReference type="GO" id="GO:0000981">
    <property type="term" value="F:DNA-binding transcription factor activity, RNA polymerase II-specific"/>
    <property type="evidence" value="ECO:0007669"/>
    <property type="project" value="TreeGrafter"/>
</dbReference>
<proteinExistence type="predicted"/>
<protein>
    <recommendedName>
        <fullName evidence="6">Basic leucine zipper domain-containing protein</fullName>
    </recommendedName>
</protein>
<organism evidence="7 8">
    <name type="scientific">Pocillopora damicornis</name>
    <name type="common">Cauliflower coral</name>
    <name type="synonym">Millepora damicornis</name>
    <dbReference type="NCBI Taxonomy" id="46731"/>
    <lineage>
        <taxon>Eukaryota</taxon>
        <taxon>Metazoa</taxon>
        <taxon>Cnidaria</taxon>
        <taxon>Anthozoa</taxon>
        <taxon>Hexacorallia</taxon>
        <taxon>Scleractinia</taxon>
        <taxon>Astrocoeniina</taxon>
        <taxon>Pocilloporidae</taxon>
        <taxon>Pocillopora</taxon>
    </lineage>
</organism>
<feature type="region of interest" description="Disordered" evidence="5">
    <location>
        <begin position="1"/>
        <end position="37"/>
    </location>
</feature>
<dbReference type="Pfam" id="PF03131">
    <property type="entry name" value="bZIP_Maf"/>
    <property type="match status" value="1"/>
</dbReference>
<dbReference type="InterPro" id="IPR008917">
    <property type="entry name" value="TF_DNA-bd_sf"/>
</dbReference>
<evidence type="ECO:0000256" key="1">
    <source>
        <dbReference type="ARBA" id="ARBA00023015"/>
    </source>
</evidence>
<feature type="domain" description="Basic leucine zipper" evidence="6">
    <location>
        <begin position="45"/>
        <end position="135"/>
    </location>
</feature>
<evidence type="ECO:0000256" key="5">
    <source>
        <dbReference type="SAM" id="MobiDB-lite"/>
    </source>
</evidence>
<evidence type="ECO:0000313" key="8">
    <source>
        <dbReference type="Proteomes" id="UP000275408"/>
    </source>
</evidence>
<dbReference type="Proteomes" id="UP000275408">
    <property type="component" value="Unassembled WGS sequence"/>
</dbReference>
<keyword evidence="1" id="KW-0805">Transcription regulation</keyword>
<name>A0A3M6UNG2_POCDA</name>